<evidence type="ECO:0000256" key="1">
    <source>
        <dbReference type="SAM" id="Coils"/>
    </source>
</evidence>
<feature type="coiled-coil region" evidence="1">
    <location>
        <begin position="101"/>
        <end position="128"/>
    </location>
</feature>
<evidence type="ECO:0000313" key="3">
    <source>
        <dbReference type="Proteomes" id="UP000604046"/>
    </source>
</evidence>
<dbReference type="OrthoDB" id="410538at2759"/>
<feature type="coiled-coil region" evidence="1">
    <location>
        <begin position="163"/>
        <end position="197"/>
    </location>
</feature>
<keyword evidence="3" id="KW-1185">Reference proteome</keyword>
<proteinExistence type="predicted"/>
<dbReference type="SUPFAM" id="SSF47162">
    <property type="entry name" value="Apolipoprotein"/>
    <property type="match status" value="1"/>
</dbReference>
<keyword evidence="1" id="KW-0175">Coiled coil</keyword>
<dbReference type="AlphaFoldDB" id="A0A812IAQ4"/>
<organism evidence="2 3">
    <name type="scientific">Symbiodinium natans</name>
    <dbReference type="NCBI Taxonomy" id="878477"/>
    <lineage>
        <taxon>Eukaryota</taxon>
        <taxon>Sar</taxon>
        <taxon>Alveolata</taxon>
        <taxon>Dinophyceae</taxon>
        <taxon>Suessiales</taxon>
        <taxon>Symbiodiniaceae</taxon>
        <taxon>Symbiodinium</taxon>
    </lineage>
</organism>
<protein>
    <submittedName>
        <fullName evidence="2">Uncharacterized protein</fullName>
    </submittedName>
</protein>
<name>A0A812IAQ4_9DINO</name>
<sequence length="284" mass="32980">MAQALQSKKKSYKLEDVVQLVLSIHTDGGATRDELQRYITLLDRQLSERLQDVVTKLATTQTSVEEQEKESQEMHKKLASNTDRLHETAMKTAKDFQQSLSNQLAEMHSRINQEMRRHEDKINDLYDKLGLTRRELSANVAIMRSESRVLMHKNNEILTKALKDSEQETREHAMTALQRAEAEIKNTQERHKTYFESRMDKADQFALNLEADLDFLSKKVEANRNALEDLVSRASGELQNREQMLRKEHGNRLQVLDGRATRLDNIIAEVENIPTRKVDWIIKD</sequence>
<comment type="caution">
    <text evidence="2">The sequence shown here is derived from an EMBL/GenBank/DDBJ whole genome shotgun (WGS) entry which is preliminary data.</text>
</comment>
<reference evidence="2" key="1">
    <citation type="submission" date="2021-02" db="EMBL/GenBank/DDBJ databases">
        <authorList>
            <person name="Dougan E. K."/>
            <person name="Rhodes N."/>
            <person name="Thang M."/>
            <person name="Chan C."/>
        </authorList>
    </citation>
    <scope>NUCLEOTIDE SEQUENCE</scope>
</reference>
<dbReference type="EMBL" id="CAJNDS010000191">
    <property type="protein sequence ID" value="CAE7024692.1"/>
    <property type="molecule type" value="Genomic_DNA"/>
</dbReference>
<dbReference type="Gene3D" id="1.20.120.20">
    <property type="entry name" value="Apolipoprotein"/>
    <property type="match status" value="1"/>
</dbReference>
<accession>A0A812IAQ4</accession>
<gene>
    <name evidence="2" type="ORF">SNAT2548_LOCUS3105</name>
</gene>
<evidence type="ECO:0000313" key="2">
    <source>
        <dbReference type="EMBL" id="CAE7024692.1"/>
    </source>
</evidence>
<dbReference type="Proteomes" id="UP000604046">
    <property type="component" value="Unassembled WGS sequence"/>
</dbReference>